<organism evidence="3 4">
    <name type="scientific">Spirosoma flavum</name>
    <dbReference type="NCBI Taxonomy" id="2048557"/>
    <lineage>
        <taxon>Bacteria</taxon>
        <taxon>Pseudomonadati</taxon>
        <taxon>Bacteroidota</taxon>
        <taxon>Cytophagia</taxon>
        <taxon>Cytophagales</taxon>
        <taxon>Cytophagaceae</taxon>
        <taxon>Spirosoma</taxon>
    </lineage>
</organism>
<comment type="caution">
    <text evidence="3">The sequence shown here is derived from an EMBL/GenBank/DDBJ whole genome shotgun (WGS) entry which is preliminary data.</text>
</comment>
<dbReference type="EMBL" id="JBHUOM010000023">
    <property type="protein sequence ID" value="MFD2936199.1"/>
    <property type="molecule type" value="Genomic_DNA"/>
</dbReference>
<keyword evidence="1 3" id="KW-0378">Hydrolase</keyword>
<dbReference type="Proteomes" id="UP001597512">
    <property type="component" value="Unassembled WGS sequence"/>
</dbReference>
<dbReference type="InterPro" id="IPR029058">
    <property type="entry name" value="AB_hydrolase_fold"/>
</dbReference>
<evidence type="ECO:0000256" key="1">
    <source>
        <dbReference type="ARBA" id="ARBA00022801"/>
    </source>
</evidence>
<protein>
    <submittedName>
        <fullName evidence="3">Alpha/beta fold hydrolase</fullName>
    </submittedName>
</protein>
<feature type="domain" description="AB hydrolase-1" evidence="2">
    <location>
        <begin position="11"/>
        <end position="188"/>
    </location>
</feature>
<dbReference type="SUPFAM" id="SSF53474">
    <property type="entry name" value="alpha/beta-Hydrolases"/>
    <property type="match status" value="1"/>
</dbReference>
<gene>
    <name evidence="3" type="ORF">ACFS25_20635</name>
</gene>
<dbReference type="Pfam" id="PF12697">
    <property type="entry name" value="Abhydrolase_6"/>
    <property type="match status" value="1"/>
</dbReference>
<reference evidence="4" key="1">
    <citation type="journal article" date="2019" name="Int. J. Syst. Evol. Microbiol.">
        <title>The Global Catalogue of Microorganisms (GCM) 10K type strain sequencing project: providing services to taxonomists for standard genome sequencing and annotation.</title>
        <authorList>
            <consortium name="The Broad Institute Genomics Platform"/>
            <consortium name="The Broad Institute Genome Sequencing Center for Infectious Disease"/>
            <person name="Wu L."/>
            <person name="Ma J."/>
        </authorList>
    </citation>
    <scope>NUCLEOTIDE SEQUENCE [LARGE SCALE GENOMIC DNA]</scope>
    <source>
        <strain evidence="4">KCTC 52490</strain>
    </source>
</reference>
<dbReference type="Gene3D" id="3.40.50.1820">
    <property type="entry name" value="alpha/beta hydrolase"/>
    <property type="match status" value="1"/>
</dbReference>
<dbReference type="GO" id="GO:0016787">
    <property type="term" value="F:hydrolase activity"/>
    <property type="evidence" value="ECO:0007669"/>
    <property type="project" value="UniProtKB-KW"/>
</dbReference>
<name>A0ABW6AQ66_9BACT</name>
<keyword evidence="4" id="KW-1185">Reference proteome</keyword>
<evidence type="ECO:0000313" key="3">
    <source>
        <dbReference type="EMBL" id="MFD2936199.1"/>
    </source>
</evidence>
<proteinExistence type="predicted"/>
<sequence length="201" mass="22442">MQHLGYSQIRLVGHDWGAQVAYEYATKHATTVTKIVVLDVIIPLIKVGQAPLFANDKPLLWWFPFQMVADLPELLVKGREEIYLRWFFTHSTFTQSAITEEAIREYVRCYSAPGGMKAGFSYYRSLLNSPTDSDTMGAKLSMPALVLGGDHGLGTASIKSVETLASKVDAQLIKNCGHYLAEEQPEQLLVYLLPFLVSDQD</sequence>
<dbReference type="InterPro" id="IPR000639">
    <property type="entry name" value="Epox_hydrolase-like"/>
</dbReference>
<evidence type="ECO:0000313" key="4">
    <source>
        <dbReference type="Proteomes" id="UP001597512"/>
    </source>
</evidence>
<dbReference type="InterPro" id="IPR000073">
    <property type="entry name" value="AB_hydrolase_1"/>
</dbReference>
<dbReference type="PANTHER" id="PTHR43329">
    <property type="entry name" value="EPOXIDE HYDROLASE"/>
    <property type="match status" value="1"/>
</dbReference>
<dbReference type="RefSeq" id="WP_381507028.1">
    <property type="nucleotide sequence ID" value="NZ_JBHUOM010000023.1"/>
</dbReference>
<evidence type="ECO:0000259" key="2">
    <source>
        <dbReference type="Pfam" id="PF12697"/>
    </source>
</evidence>
<accession>A0ABW6AQ66</accession>
<dbReference type="PRINTS" id="PR00412">
    <property type="entry name" value="EPOXHYDRLASE"/>
</dbReference>